<dbReference type="GO" id="GO:0005953">
    <property type="term" value="C:CAAX-protein geranylgeranyltransferase complex"/>
    <property type="evidence" value="ECO:0007669"/>
    <property type="project" value="InterPro"/>
</dbReference>
<dbReference type="InterPro" id="IPR001330">
    <property type="entry name" value="Prenyltrans"/>
</dbReference>
<evidence type="ECO:0000256" key="1">
    <source>
        <dbReference type="ARBA" id="ARBA00001946"/>
    </source>
</evidence>
<dbReference type="CDD" id="cd02895">
    <property type="entry name" value="GGTase-I"/>
    <property type="match status" value="1"/>
</dbReference>
<keyword evidence="8" id="KW-0479">Metal-binding</keyword>
<dbReference type="Pfam" id="PF00432">
    <property type="entry name" value="Prenyltrans"/>
    <property type="match status" value="1"/>
</dbReference>
<sequence length="824" mass="89601">MSCRPYAYAIAPHRGLLDAGCAAFGGLVFHPVSGRFLPRDNANLFFDDGNALVARPHRLSTFALNVRAEDVELDRGLFPGVAKVDVESNKLRRRNLLAAQANDNGSTVRIFAVDPGSTRRRVVARALEWTEEEIAPSASLEAKTFDLESPCLQLESWPGAQDSVIARTESAVYLISDVWNNPETATVFHDQAVMMAFNHHLKHELAVVDKDGLLWWGGIGQSLARRKMEGDEGKSEIVDIAWSDHPRLLYAADQRRVRTVDPRVPPVVDAKTLFVLPYYDALEDIEAISFNVSGLFPVEEIRLIKTLTGSARHVIIATDRRMLLIDERMPNCPLLTTAHSMLEGPDALLSLPPLTHDKGVTLPLLAFKNEAWNEVMSWSLLRYADSDQFSSVGPPCGVAQPSATFDHCAHHWPTFPTDPKVIERGRWPTRGVSVVRRSAGSVGLLRLLENGDVWTDLLKLGAQCDEQELMASVRKATATAESFRDEHRSLADSNCLPEKCDTDACQLQPLSACSVQFGGALLSSAGDDATDEMCDVCATADDAEERAGNCSAEGRCGFRGSFAAAPADQDCSGPYDGGHLAQTYSALCCLLVLGDDLSRVDKPGIVAGLRACQLPDGSFCAHSGGSENDMRFVFCAAAISYIIDDFSGINVDSVTDFIRRSVNYDGGIGQGPGLESHGGSTFCAVSTLSLLNRLWDKSVLSTAQIERLRRWCLRKQGVGFHGRANKPDDSCYTFWVGASLSLLGADAFIDHDKLREFVLSTQDATIGGFSKYADSHPDALHTYFSLAGLSLLHEPGLAPVFAALNTTARTAARVGQIRLGHQPP</sequence>
<evidence type="ECO:0000256" key="9">
    <source>
        <dbReference type="ARBA" id="ARBA00022737"/>
    </source>
</evidence>
<dbReference type="Gene3D" id="1.50.10.20">
    <property type="match status" value="1"/>
</dbReference>
<proteinExistence type="inferred from homology"/>
<dbReference type="InterPro" id="IPR045089">
    <property type="entry name" value="PGGT1B-like"/>
</dbReference>
<evidence type="ECO:0000256" key="6">
    <source>
        <dbReference type="ARBA" id="ARBA00022602"/>
    </source>
</evidence>
<evidence type="ECO:0000256" key="8">
    <source>
        <dbReference type="ARBA" id="ARBA00022723"/>
    </source>
</evidence>
<evidence type="ECO:0000256" key="4">
    <source>
        <dbReference type="ARBA" id="ARBA00012700"/>
    </source>
</evidence>
<evidence type="ECO:0000256" key="11">
    <source>
        <dbReference type="ARBA" id="ARBA00022842"/>
    </source>
</evidence>
<dbReference type="InterPro" id="IPR008930">
    <property type="entry name" value="Terpenoid_cyclase/PrenylTrfase"/>
</dbReference>
<comment type="cofactor">
    <cofactor evidence="1">
        <name>Mg(2+)</name>
        <dbReference type="ChEBI" id="CHEBI:18420"/>
    </cofactor>
</comment>
<dbReference type="PANTHER" id="PTHR11774">
    <property type="entry name" value="GERANYLGERANYL TRANSFERASE TYPE BETA SUBUNIT"/>
    <property type="match status" value="1"/>
</dbReference>
<organism evidence="14 15">
    <name type="scientific">Plectus sambesii</name>
    <dbReference type="NCBI Taxonomy" id="2011161"/>
    <lineage>
        <taxon>Eukaryota</taxon>
        <taxon>Metazoa</taxon>
        <taxon>Ecdysozoa</taxon>
        <taxon>Nematoda</taxon>
        <taxon>Chromadorea</taxon>
        <taxon>Plectida</taxon>
        <taxon>Plectina</taxon>
        <taxon>Plectoidea</taxon>
        <taxon>Plectidae</taxon>
        <taxon>Plectus</taxon>
    </lineage>
</organism>
<dbReference type="EC" id="2.5.1.59" evidence="4"/>
<feature type="domain" description="Prenyltransferase alpha-alpha toroid" evidence="13">
    <location>
        <begin position="552"/>
        <end position="805"/>
    </location>
</feature>
<comment type="similarity">
    <text evidence="3">Belongs to the protein prenyltransferase subunit beta family.</text>
</comment>
<keyword evidence="6" id="KW-0637">Prenyltransferase</keyword>
<evidence type="ECO:0000313" key="15">
    <source>
        <dbReference type="WBParaSite" id="PSAMB.scaffold281size59450.g4072.t1"/>
    </source>
</evidence>
<evidence type="ECO:0000256" key="2">
    <source>
        <dbReference type="ARBA" id="ARBA00001947"/>
    </source>
</evidence>
<dbReference type="PANTHER" id="PTHR11774:SF4">
    <property type="entry name" value="GERANYLGERANYL TRANSFERASE TYPE-1 SUBUNIT BETA"/>
    <property type="match status" value="1"/>
</dbReference>
<accession>A0A914W1D8</accession>
<evidence type="ECO:0000256" key="3">
    <source>
        <dbReference type="ARBA" id="ARBA00010497"/>
    </source>
</evidence>
<reference evidence="15" key="1">
    <citation type="submission" date="2022-11" db="UniProtKB">
        <authorList>
            <consortium name="WormBaseParasite"/>
        </authorList>
    </citation>
    <scope>IDENTIFICATION</scope>
</reference>
<keyword evidence="10" id="KW-0862">Zinc</keyword>
<protein>
    <recommendedName>
        <fullName evidence="5">Geranylgeranyl transferase type-1 subunit beta</fullName>
        <ecNumber evidence="4">2.5.1.59</ecNumber>
    </recommendedName>
    <alternativeName>
        <fullName evidence="12">Geranylgeranyl transferase type I subunit beta</fullName>
    </alternativeName>
</protein>
<comment type="cofactor">
    <cofactor evidence="2">
        <name>Zn(2+)</name>
        <dbReference type="ChEBI" id="CHEBI:29105"/>
    </cofactor>
</comment>
<keyword evidence="9" id="KW-0677">Repeat</keyword>
<dbReference type="SUPFAM" id="SSF48239">
    <property type="entry name" value="Terpenoid cyclases/Protein prenyltransferases"/>
    <property type="match status" value="1"/>
</dbReference>
<keyword evidence="11" id="KW-0460">Magnesium</keyword>
<evidence type="ECO:0000259" key="13">
    <source>
        <dbReference type="Pfam" id="PF00432"/>
    </source>
</evidence>
<dbReference type="GO" id="GO:0004662">
    <property type="term" value="F:CAAX-protein geranylgeranyltransferase activity"/>
    <property type="evidence" value="ECO:0007669"/>
    <property type="project" value="UniProtKB-EC"/>
</dbReference>
<evidence type="ECO:0000256" key="12">
    <source>
        <dbReference type="ARBA" id="ARBA00031713"/>
    </source>
</evidence>
<dbReference type="GO" id="GO:0046872">
    <property type="term" value="F:metal ion binding"/>
    <property type="evidence" value="ECO:0007669"/>
    <property type="project" value="UniProtKB-KW"/>
</dbReference>
<evidence type="ECO:0000313" key="14">
    <source>
        <dbReference type="Proteomes" id="UP000887566"/>
    </source>
</evidence>
<keyword evidence="7" id="KW-0808">Transferase</keyword>
<dbReference type="Proteomes" id="UP000887566">
    <property type="component" value="Unplaced"/>
</dbReference>
<dbReference type="InterPro" id="IPR041960">
    <property type="entry name" value="GGTase_I_beta"/>
</dbReference>
<evidence type="ECO:0000256" key="10">
    <source>
        <dbReference type="ARBA" id="ARBA00022833"/>
    </source>
</evidence>
<evidence type="ECO:0000256" key="7">
    <source>
        <dbReference type="ARBA" id="ARBA00022679"/>
    </source>
</evidence>
<keyword evidence="14" id="KW-1185">Reference proteome</keyword>
<name>A0A914W1D8_9BILA</name>
<dbReference type="AlphaFoldDB" id="A0A914W1D8"/>
<evidence type="ECO:0000256" key="5">
    <source>
        <dbReference type="ARBA" id="ARBA00020603"/>
    </source>
</evidence>
<dbReference type="WBParaSite" id="PSAMB.scaffold281size59450.g4072.t1">
    <property type="protein sequence ID" value="PSAMB.scaffold281size59450.g4072.t1"/>
    <property type="gene ID" value="PSAMB.scaffold281size59450.g4072"/>
</dbReference>